<feature type="domain" description="VOC" evidence="2">
    <location>
        <begin position="174"/>
        <end position="299"/>
    </location>
</feature>
<dbReference type="PANTHER" id="PTHR43048">
    <property type="entry name" value="METHYLMALONYL-COA EPIMERASE"/>
    <property type="match status" value="1"/>
</dbReference>
<dbReference type="GO" id="GO:0004493">
    <property type="term" value="F:methylmalonyl-CoA epimerase activity"/>
    <property type="evidence" value="ECO:0007669"/>
    <property type="project" value="TreeGrafter"/>
</dbReference>
<evidence type="ECO:0000256" key="1">
    <source>
        <dbReference type="ARBA" id="ARBA00022723"/>
    </source>
</evidence>
<dbReference type="InterPro" id="IPR051785">
    <property type="entry name" value="MMCE/EMCE_epimerase"/>
</dbReference>
<evidence type="ECO:0000313" key="3">
    <source>
        <dbReference type="EMBL" id="SPF37915.1"/>
    </source>
</evidence>
<dbReference type="SUPFAM" id="SSF54593">
    <property type="entry name" value="Glyoxalase/Bleomycin resistance protein/Dihydroxybiphenyl dioxygenase"/>
    <property type="match status" value="1"/>
</dbReference>
<keyword evidence="1" id="KW-0479">Metal-binding</keyword>
<feature type="domain" description="VOC" evidence="2">
    <location>
        <begin position="47"/>
        <end position="158"/>
    </location>
</feature>
<dbReference type="EMBL" id="OMOD01000101">
    <property type="protein sequence ID" value="SPF37915.1"/>
    <property type="molecule type" value="Genomic_DNA"/>
</dbReference>
<dbReference type="GO" id="GO:0046491">
    <property type="term" value="P:L-methylmalonyl-CoA metabolic process"/>
    <property type="evidence" value="ECO:0007669"/>
    <property type="project" value="TreeGrafter"/>
</dbReference>
<evidence type="ECO:0000313" key="4">
    <source>
        <dbReference type="Proteomes" id="UP000238701"/>
    </source>
</evidence>
<dbReference type="InterPro" id="IPR029068">
    <property type="entry name" value="Glyas_Bleomycin-R_OHBP_Dase"/>
</dbReference>
<name>A0A2U3KE11_9BACT</name>
<evidence type="ECO:0000259" key="2">
    <source>
        <dbReference type="PROSITE" id="PS51819"/>
    </source>
</evidence>
<keyword evidence="3" id="KW-0560">Oxidoreductase</keyword>
<dbReference type="GO" id="GO:0051213">
    <property type="term" value="F:dioxygenase activity"/>
    <property type="evidence" value="ECO:0007669"/>
    <property type="project" value="UniProtKB-KW"/>
</dbReference>
<dbReference type="InterPro" id="IPR037523">
    <property type="entry name" value="VOC_core"/>
</dbReference>
<dbReference type="Gene3D" id="3.10.180.10">
    <property type="entry name" value="2,3-Dihydroxybiphenyl 1,2-Dioxygenase, domain 1"/>
    <property type="match status" value="2"/>
</dbReference>
<dbReference type="PROSITE" id="PS51819">
    <property type="entry name" value="VOC"/>
    <property type="match status" value="2"/>
</dbReference>
<dbReference type="AlphaFoldDB" id="A0A2U3KE11"/>
<protein>
    <submittedName>
        <fullName evidence="3">Glyoxalase/bleomycin resistance protein/dioxygenase</fullName>
    </submittedName>
</protein>
<dbReference type="CDD" id="cd06587">
    <property type="entry name" value="VOC"/>
    <property type="match status" value="2"/>
</dbReference>
<organism evidence="3 4">
    <name type="scientific">Candidatus Sulfotelmatobacter kueseliae</name>
    <dbReference type="NCBI Taxonomy" id="2042962"/>
    <lineage>
        <taxon>Bacteria</taxon>
        <taxon>Pseudomonadati</taxon>
        <taxon>Acidobacteriota</taxon>
        <taxon>Terriglobia</taxon>
        <taxon>Terriglobales</taxon>
        <taxon>Candidatus Korobacteraceae</taxon>
        <taxon>Candidatus Sulfotelmatobacter</taxon>
    </lineage>
</organism>
<dbReference type="PANTHER" id="PTHR43048:SF3">
    <property type="entry name" value="METHYLMALONYL-COA EPIMERASE, MITOCHONDRIAL"/>
    <property type="match status" value="1"/>
</dbReference>
<dbReference type="Proteomes" id="UP000238701">
    <property type="component" value="Unassembled WGS sequence"/>
</dbReference>
<dbReference type="InterPro" id="IPR004360">
    <property type="entry name" value="Glyas_Fos-R_dOase_dom"/>
</dbReference>
<reference evidence="4" key="1">
    <citation type="submission" date="2018-02" db="EMBL/GenBank/DDBJ databases">
        <authorList>
            <person name="Hausmann B."/>
        </authorList>
    </citation>
    <scope>NUCLEOTIDE SEQUENCE [LARGE SCALE GENOMIC DNA]</scope>
    <source>
        <strain evidence="4">Peat soil MAG SbA1</strain>
    </source>
</reference>
<accession>A0A2U3KE11</accession>
<dbReference type="Pfam" id="PF00903">
    <property type="entry name" value="Glyoxalase"/>
    <property type="match status" value="2"/>
</dbReference>
<keyword evidence="3" id="KW-0223">Dioxygenase</keyword>
<dbReference type="GO" id="GO:0046872">
    <property type="term" value="F:metal ion binding"/>
    <property type="evidence" value="ECO:0007669"/>
    <property type="project" value="UniProtKB-KW"/>
</dbReference>
<gene>
    <name evidence="3" type="ORF">SBA1_190047</name>
</gene>
<proteinExistence type="predicted"/>
<sequence length="317" mass="35294">MEGAKPSGVGWTRIIGAMKKLILPLLLVILEICSYSQTSPSRPRILGIDHVSFYTTAPDGVRKLYSDLLGLAAATPVEPGGIARYMIGRQWVGYSAVPDAKATDRMDHVAFTTDNIVALRRYLVEKGMKVGQIEGRPDHSLSFMVKDPEGHPIEFVERGKGEATPAAASAVSRHMIHTGFVVYHKDAEDRFYRDILGFRLYWHGADKPGTPDDWVAMQVPDGTDWLEYMLNQPEHMDLQLTGVMNHISLGVADMKAAQAIMQSHGWKPHGDEQAEVGKDGKWQLDVYDPDLSRVELMEFKPVQKPCCNDFTGPHPIE</sequence>